<evidence type="ECO:0000256" key="5">
    <source>
        <dbReference type="ARBA" id="ARBA00022927"/>
    </source>
</evidence>
<keyword evidence="2 8" id="KW-0813">Transport</keyword>
<dbReference type="RefSeq" id="WP_138772883.1">
    <property type="nucleotide sequence ID" value="NZ_JBHSSX010000066.1"/>
</dbReference>
<evidence type="ECO:0000256" key="1">
    <source>
        <dbReference type="ARBA" id="ARBA00004651"/>
    </source>
</evidence>
<name>A0ABY2XLN8_9GAMM</name>
<keyword evidence="13" id="KW-1185">Reference proteome</keyword>
<proteinExistence type="inferred from homology"/>
<keyword evidence="7 10" id="KW-0472">Membrane</keyword>
<feature type="compositionally biased region" description="Low complexity" evidence="9">
    <location>
        <begin position="212"/>
        <end position="229"/>
    </location>
</feature>
<feature type="transmembrane region" description="Helical" evidence="10">
    <location>
        <begin position="12"/>
        <end position="36"/>
    </location>
</feature>
<evidence type="ECO:0000256" key="9">
    <source>
        <dbReference type="SAM" id="MobiDB-lite"/>
    </source>
</evidence>
<evidence type="ECO:0000256" key="3">
    <source>
        <dbReference type="ARBA" id="ARBA00022475"/>
    </source>
</evidence>
<evidence type="ECO:0000256" key="6">
    <source>
        <dbReference type="ARBA" id="ARBA00022989"/>
    </source>
</evidence>
<evidence type="ECO:0000259" key="11">
    <source>
        <dbReference type="Pfam" id="PF01618"/>
    </source>
</evidence>
<feature type="domain" description="MotA/TolQ/ExbB proton channel" evidence="11">
    <location>
        <begin position="74"/>
        <end position="190"/>
    </location>
</feature>
<feature type="region of interest" description="Disordered" evidence="9">
    <location>
        <begin position="206"/>
        <end position="229"/>
    </location>
</feature>
<dbReference type="PANTHER" id="PTHR30625">
    <property type="entry name" value="PROTEIN TOLQ"/>
    <property type="match status" value="1"/>
</dbReference>
<keyword evidence="3" id="KW-1003">Cell membrane</keyword>
<dbReference type="InterPro" id="IPR050790">
    <property type="entry name" value="ExbB/TolQ_transport"/>
</dbReference>
<dbReference type="Pfam" id="PF01618">
    <property type="entry name" value="MotA_ExbB"/>
    <property type="match status" value="1"/>
</dbReference>
<evidence type="ECO:0000256" key="10">
    <source>
        <dbReference type="SAM" id="Phobius"/>
    </source>
</evidence>
<dbReference type="InterPro" id="IPR002898">
    <property type="entry name" value="MotA_ExbB_proton_chnl"/>
</dbReference>
<comment type="subcellular location">
    <subcellularLocation>
        <location evidence="1">Cell membrane</location>
        <topology evidence="1">Multi-pass membrane protein</topology>
    </subcellularLocation>
    <subcellularLocation>
        <location evidence="8">Membrane</location>
        <topology evidence="8">Multi-pass membrane protein</topology>
    </subcellularLocation>
</comment>
<feature type="transmembrane region" description="Helical" evidence="10">
    <location>
        <begin position="117"/>
        <end position="140"/>
    </location>
</feature>
<comment type="similarity">
    <text evidence="8">Belongs to the exbB/tolQ family.</text>
</comment>
<accession>A0ABY2XLN8</accession>
<dbReference type="PANTHER" id="PTHR30625:SF15">
    <property type="entry name" value="BIOPOLYMER TRANSPORT PROTEIN EXBB"/>
    <property type="match status" value="1"/>
</dbReference>
<dbReference type="EMBL" id="VCQT01000036">
    <property type="protein sequence ID" value="TMW12209.1"/>
    <property type="molecule type" value="Genomic_DNA"/>
</dbReference>
<sequence length="229" mass="24566">MTSFLQFQLPDWFVAGGAAMWVLALMSVVGLATLIAKILQFARLRPVSSKKADALLESLASGRTPEPTSPGNAPIDRVILSAWENRTMDPASWEEDSLRRGREALEEMRGGLRALEVISALAPLVGLLGTVFGMIGAFQALETAGSQVDPSILSGGIWEALITTAAGLTVAIPALAAFHWADRTIELCREKLQDRLARLKVQIRDSGDREAAPTAPRQAEAPRRQAVAG</sequence>
<protein>
    <submittedName>
        <fullName evidence="12">MotA/TolQ/ExbB proton channel family protein</fullName>
    </submittedName>
</protein>
<organism evidence="12 13">
    <name type="scientific">Alloalcanivorax gelatiniphagus</name>
    <dbReference type="NCBI Taxonomy" id="1194167"/>
    <lineage>
        <taxon>Bacteria</taxon>
        <taxon>Pseudomonadati</taxon>
        <taxon>Pseudomonadota</taxon>
        <taxon>Gammaproteobacteria</taxon>
        <taxon>Oceanospirillales</taxon>
        <taxon>Alcanivoracaceae</taxon>
        <taxon>Alloalcanivorax</taxon>
    </lineage>
</organism>
<evidence type="ECO:0000256" key="7">
    <source>
        <dbReference type="ARBA" id="ARBA00023136"/>
    </source>
</evidence>
<gene>
    <name evidence="12" type="ORF">FGS76_12025</name>
</gene>
<evidence type="ECO:0000313" key="12">
    <source>
        <dbReference type="EMBL" id="TMW12209.1"/>
    </source>
</evidence>
<keyword evidence="4 10" id="KW-0812">Transmembrane</keyword>
<evidence type="ECO:0000256" key="8">
    <source>
        <dbReference type="RuleBase" id="RU004057"/>
    </source>
</evidence>
<dbReference type="Proteomes" id="UP000739180">
    <property type="component" value="Unassembled WGS sequence"/>
</dbReference>
<evidence type="ECO:0000256" key="4">
    <source>
        <dbReference type="ARBA" id="ARBA00022692"/>
    </source>
</evidence>
<keyword evidence="6 10" id="KW-1133">Transmembrane helix</keyword>
<evidence type="ECO:0000256" key="2">
    <source>
        <dbReference type="ARBA" id="ARBA00022448"/>
    </source>
</evidence>
<feature type="transmembrane region" description="Helical" evidence="10">
    <location>
        <begin position="160"/>
        <end position="181"/>
    </location>
</feature>
<comment type="caution">
    <text evidence="12">The sequence shown here is derived from an EMBL/GenBank/DDBJ whole genome shotgun (WGS) entry which is preliminary data.</text>
</comment>
<evidence type="ECO:0000313" key="13">
    <source>
        <dbReference type="Proteomes" id="UP000739180"/>
    </source>
</evidence>
<reference evidence="12 13" key="1">
    <citation type="submission" date="2019-05" db="EMBL/GenBank/DDBJ databases">
        <title>Genome of Alcanivorax gelatiniphagus, an oil degrading marine bacteria.</title>
        <authorList>
            <person name="Kwon K.K."/>
        </authorList>
    </citation>
    <scope>NUCLEOTIDE SEQUENCE [LARGE SCALE GENOMIC DNA]</scope>
    <source>
        <strain evidence="12 13">MEBiC 08158</strain>
    </source>
</reference>
<keyword evidence="5 8" id="KW-0653">Protein transport</keyword>